<dbReference type="EMBL" id="BAAABL010000042">
    <property type="protein sequence ID" value="GAA0298912.1"/>
    <property type="molecule type" value="Genomic_DNA"/>
</dbReference>
<reference evidence="1 2" key="1">
    <citation type="journal article" date="2019" name="Int. J. Syst. Evol. Microbiol.">
        <title>The Global Catalogue of Microorganisms (GCM) 10K type strain sequencing project: providing services to taxonomists for standard genome sequencing and annotation.</title>
        <authorList>
            <consortium name="The Broad Institute Genomics Platform"/>
            <consortium name="The Broad Institute Genome Sequencing Center for Infectious Disease"/>
            <person name="Wu L."/>
            <person name="Ma J."/>
        </authorList>
    </citation>
    <scope>NUCLEOTIDE SEQUENCE [LARGE SCALE GENOMIC DNA]</scope>
    <source>
        <strain evidence="1 2">JCM 16330</strain>
    </source>
</reference>
<comment type="caution">
    <text evidence="1">The sequence shown here is derived from an EMBL/GenBank/DDBJ whole genome shotgun (WGS) entry which is preliminary data.</text>
</comment>
<protein>
    <recommendedName>
        <fullName evidence="3">WD40 repeat domain-containing protein</fullName>
    </recommendedName>
</protein>
<dbReference type="Proteomes" id="UP001500837">
    <property type="component" value="Unassembled WGS sequence"/>
</dbReference>
<evidence type="ECO:0000313" key="2">
    <source>
        <dbReference type="Proteomes" id="UP001500837"/>
    </source>
</evidence>
<gene>
    <name evidence="1" type="ORF">GCM10009066_11350</name>
</gene>
<keyword evidence="2" id="KW-1185">Reference proteome</keyword>
<evidence type="ECO:0000313" key="1">
    <source>
        <dbReference type="EMBL" id="GAA0298912.1"/>
    </source>
</evidence>
<organism evidence="1 2">
    <name type="scientific">Halarchaeum salinum</name>
    <dbReference type="NCBI Taxonomy" id="489912"/>
    <lineage>
        <taxon>Archaea</taxon>
        <taxon>Methanobacteriati</taxon>
        <taxon>Methanobacteriota</taxon>
        <taxon>Stenosarchaea group</taxon>
        <taxon>Halobacteria</taxon>
        <taxon>Halobacteriales</taxon>
        <taxon>Halobacteriaceae</taxon>
    </lineage>
</organism>
<dbReference type="AlphaFoldDB" id="A0AAV3S6X8"/>
<proteinExistence type="predicted"/>
<dbReference type="Gene3D" id="2.40.128.630">
    <property type="match status" value="1"/>
</dbReference>
<sequence>MRIGTGREWQPVSSPTDRTLHDVALADGTAYAVGGGGVVLERTDEGWRTLIANGPHDDGSNLHAAAGDGDGRVWIAGASGALAVLDAATGTVTSHRSPDDVTNQFTDIEVAGTGDDATVYVTDSSGHVHASSGRNDRRDWTHVTPGSGAAIRAVSCRNGRTVVVDTNTDVFETHDGGATWHRFGIDDADAGFRDVTLAGNSAHIVGGALYSETGGGWDVADPCEATLYDVEIGSCGCVHAVGADGTILHRPGRGIPYGATLAKWLGRWDTTNPVSETLHGFVLGPPHVAVGASGTIIER</sequence>
<evidence type="ECO:0008006" key="3">
    <source>
        <dbReference type="Google" id="ProtNLM"/>
    </source>
</evidence>
<name>A0AAV3S6X8_9EURY</name>
<dbReference type="SUPFAM" id="SSF110296">
    <property type="entry name" value="Oligoxyloglucan reducing end-specific cellobiohydrolase"/>
    <property type="match status" value="1"/>
</dbReference>
<accession>A0AAV3S6X8</accession>